<dbReference type="PANTHER" id="PTHR38659">
    <property type="entry name" value="METAL-DEPENDENT PHOSPHOHYDROLASE"/>
    <property type="match status" value="1"/>
</dbReference>
<dbReference type="AlphaFoldDB" id="A0A1T4Y204"/>
<dbReference type="Gene3D" id="1.10.3210.10">
    <property type="entry name" value="Hypothetical protein af1432"/>
    <property type="match status" value="1"/>
</dbReference>
<accession>A0A1T4Y204</accession>
<sequence>MERERAVKLLEKHLTSPHLIKHSYAVESVMRALAKRFDPERVDFWGVSGLLHDLDADLVDWKNDPTLHGPKTIEILKEVSFGDEEMYHAILAHNEATKTPITNFLDRALYASDPITGFITAIALVYPDKKVKSVKVKSIVKRMDEVRFAAGANREAMRSIENLGISFEDFAQLSLNAMCEISDVLGL</sequence>
<protein>
    <submittedName>
        <fullName evidence="2">Predicted hydrolase, HD superfamily</fullName>
    </submittedName>
</protein>
<dbReference type="PANTHER" id="PTHR38659:SF1">
    <property type="entry name" value="METAL DEPENDENT PHOSPHOHYDROLASE"/>
    <property type="match status" value="1"/>
</dbReference>
<evidence type="ECO:0000313" key="2">
    <source>
        <dbReference type="EMBL" id="SKA95819.1"/>
    </source>
</evidence>
<proteinExistence type="predicted"/>
<keyword evidence="3" id="KW-1185">Reference proteome</keyword>
<dbReference type="EMBL" id="FUYH01000019">
    <property type="protein sequence ID" value="SKA95819.1"/>
    <property type="molecule type" value="Genomic_DNA"/>
</dbReference>
<organism evidence="2 3">
    <name type="scientific">Caloramator quimbayensis</name>
    <dbReference type="NCBI Taxonomy" id="1147123"/>
    <lineage>
        <taxon>Bacteria</taxon>
        <taxon>Bacillati</taxon>
        <taxon>Bacillota</taxon>
        <taxon>Clostridia</taxon>
        <taxon>Eubacteriales</taxon>
        <taxon>Clostridiaceae</taxon>
        <taxon>Caloramator</taxon>
    </lineage>
</organism>
<dbReference type="STRING" id="1147123.SAMN05443428_11944"/>
<dbReference type="OrthoDB" id="9801160at2"/>
<feature type="domain" description="HD" evidence="1">
    <location>
        <begin position="20"/>
        <end position="111"/>
    </location>
</feature>
<evidence type="ECO:0000259" key="1">
    <source>
        <dbReference type="Pfam" id="PF01966"/>
    </source>
</evidence>
<dbReference type="RefSeq" id="WP_078697247.1">
    <property type="nucleotide sequence ID" value="NZ_FUYH01000019.1"/>
</dbReference>
<keyword evidence="2" id="KW-0378">Hydrolase</keyword>
<dbReference type="Proteomes" id="UP000190105">
    <property type="component" value="Unassembled WGS sequence"/>
</dbReference>
<name>A0A1T4Y204_9CLOT</name>
<gene>
    <name evidence="2" type="ORF">SAMN05443428_11944</name>
</gene>
<dbReference type="GO" id="GO:0016787">
    <property type="term" value="F:hydrolase activity"/>
    <property type="evidence" value="ECO:0007669"/>
    <property type="project" value="UniProtKB-KW"/>
</dbReference>
<dbReference type="Pfam" id="PF01966">
    <property type="entry name" value="HD"/>
    <property type="match status" value="1"/>
</dbReference>
<evidence type="ECO:0000313" key="3">
    <source>
        <dbReference type="Proteomes" id="UP000190105"/>
    </source>
</evidence>
<dbReference type="SUPFAM" id="SSF109604">
    <property type="entry name" value="HD-domain/PDEase-like"/>
    <property type="match status" value="1"/>
</dbReference>
<dbReference type="InterPro" id="IPR006674">
    <property type="entry name" value="HD_domain"/>
</dbReference>
<reference evidence="3" key="1">
    <citation type="submission" date="2017-02" db="EMBL/GenBank/DDBJ databases">
        <authorList>
            <person name="Varghese N."/>
            <person name="Submissions S."/>
        </authorList>
    </citation>
    <scope>NUCLEOTIDE SEQUENCE [LARGE SCALE GENOMIC DNA]</scope>
    <source>
        <strain evidence="3">USBA 833</strain>
    </source>
</reference>